<accession>A0ABW3WE29</accession>
<feature type="domain" description="CBS" evidence="3">
    <location>
        <begin position="11"/>
        <end position="67"/>
    </location>
</feature>
<dbReference type="SUPFAM" id="SSF54631">
    <property type="entry name" value="CBS-domain pair"/>
    <property type="match status" value="1"/>
</dbReference>
<dbReference type="EMBL" id="JBHTMC010000013">
    <property type="protein sequence ID" value="MFD1263344.1"/>
    <property type="molecule type" value="Genomic_DNA"/>
</dbReference>
<keyword evidence="1 2" id="KW-0129">CBS domain</keyword>
<dbReference type="RefSeq" id="WP_002929900.1">
    <property type="nucleotide sequence ID" value="NZ_JARQZE010000007.1"/>
</dbReference>
<evidence type="ECO:0000256" key="2">
    <source>
        <dbReference type="PROSITE-ProRule" id="PRU00703"/>
    </source>
</evidence>
<name>A0ABW3WE29_9RHOO</name>
<dbReference type="InterPro" id="IPR051257">
    <property type="entry name" value="Diverse_CBS-Domain"/>
</dbReference>
<evidence type="ECO:0000313" key="5">
    <source>
        <dbReference type="Proteomes" id="UP001597158"/>
    </source>
</evidence>
<evidence type="ECO:0000256" key="1">
    <source>
        <dbReference type="ARBA" id="ARBA00023122"/>
    </source>
</evidence>
<comment type="caution">
    <text evidence="4">The sequence shown here is derived from an EMBL/GenBank/DDBJ whole genome shotgun (WGS) entry which is preliminary data.</text>
</comment>
<reference evidence="5" key="1">
    <citation type="journal article" date="2019" name="Int. J. Syst. Evol. Microbiol.">
        <title>The Global Catalogue of Microorganisms (GCM) 10K type strain sequencing project: providing services to taxonomists for standard genome sequencing and annotation.</title>
        <authorList>
            <consortium name="The Broad Institute Genomics Platform"/>
            <consortium name="The Broad Institute Genome Sequencing Center for Infectious Disease"/>
            <person name="Wu L."/>
            <person name="Ma J."/>
        </authorList>
    </citation>
    <scope>NUCLEOTIDE SEQUENCE [LARGE SCALE GENOMIC DNA]</scope>
    <source>
        <strain evidence="5">CCUG 48884</strain>
    </source>
</reference>
<dbReference type="PANTHER" id="PTHR43080">
    <property type="entry name" value="CBS DOMAIN-CONTAINING PROTEIN CBSX3, MITOCHONDRIAL"/>
    <property type="match status" value="1"/>
</dbReference>
<dbReference type="Pfam" id="PF00571">
    <property type="entry name" value="CBS"/>
    <property type="match status" value="2"/>
</dbReference>
<evidence type="ECO:0000313" key="4">
    <source>
        <dbReference type="EMBL" id="MFD1263344.1"/>
    </source>
</evidence>
<evidence type="ECO:0000259" key="3">
    <source>
        <dbReference type="PROSITE" id="PS51371"/>
    </source>
</evidence>
<sequence length="135" mass="14854">MLSSLLVKDYMIGDHLAFGAHTDLLKAVHTLLEHRLSGAPVVDENNRLIGFLSEKDCLKAALDASYFRREAGTVQEFMSKDVVAISSDASVIDAIEMFLGEPCRCLPVVEGSRLIGQISRSDILKGLEQLRRDGH</sequence>
<dbReference type="Gene3D" id="3.10.580.10">
    <property type="entry name" value="CBS-domain"/>
    <property type="match status" value="1"/>
</dbReference>
<dbReference type="InterPro" id="IPR000644">
    <property type="entry name" value="CBS_dom"/>
</dbReference>
<gene>
    <name evidence="4" type="ORF">ACFQ4M_07080</name>
</gene>
<feature type="domain" description="CBS" evidence="3">
    <location>
        <begin position="78"/>
        <end position="135"/>
    </location>
</feature>
<dbReference type="PROSITE" id="PS51371">
    <property type="entry name" value="CBS"/>
    <property type="match status" value="2"/>
</dbReference>
<keyword evidence="5" id="KW-1185">Reference proteome</keyword>
<dbReference type="InterPro" id="IPR044729">
    <property type="entry name" value="CBS_bac"/>
</dbReference>
<dbReference type="Proteomes" id="UP001597158">
    <property type="component" value="Unassembled WGS sequence"/>
</dbReference>
<dbReference type="CDD" id="cd04629">
    <property type="entry name" value="CBS_pair_bac"/>
    <property type="match status" value="1"/>
</dbReference>
<organism evidence="4 5">
    <name type="scientific">Thauera mechernichensis</name>
    <dbReference type="NCBI Taxonomy" id="82788"/>
    <lineage>
        <taxon>Bacteria</taxon>
        <taxon>Pseudomonadati</taxon>
        <taxon>Pseudomonadota</taxon>
        <taxon>Betaproteobacteria</taxon>
        <taxon>Rhodocyclales</taxon>
        <taxon>Zoogloeaceae</taxon>
        <taxon>Thauera</taxon>
    </lineage>
</organism>
<dbReference type="SMART" id="SM00116">
    <property type="entry name" value="CBS"/>
    <property type="match status" value="2"/>
</dbReference>
<dbReference type="PANTHER" id="PTHR43080:SF26">
    <property type="entry name" value="REGULATORY PROTEIN"/>
    <property type="match status" value="1"/>
</dbReference>
<protein>
    <submittedName>
        <fullName evidence="4">CBS domain-containing protein</fullName>
    </submittedName>
</protein>
<dbReference type="InterPro" id="IPR046342">
    <property type="entry name" value="CBS_dom_sf"/>
</dbReference>
<proteinExistence type="predicted"/>